<gene>
    <name evidence="1" type="ORF">DPMN_139107</name>
</gene>
<reference evidence="1" key="2">
    <citation type="submission" date="2020-11" db="EMBL/GenBank/DDBJ databases">
        <authorList>
            <person name="McCartney M.A."/>
            <person name="Auch B."/>
            <person name="Kono T."/>
            <person name="Mallez S."/>
            <person name="Becker A."/>
            <person name="Gohl D.M."/>
            <person name="Silverstein K.A.T."/>
            <person name="Koren S."/>
            <person name="Bechman K.B."/>
            <person name="Herman A."/>
            <person name="Abrahante J.E."/>
            <person name="Garbe J."/>
        </authorList>
    </citation>
    <scope>NUCLEOTIDE SEQUENCE</scope>
    <source>
        <strain evidence="1">Duluth1</strain>
        <tissue evidence="1">Whole animal</tissue>
    </source>
</reference>
<dbReference type="Proteomes" id="UP000828390">
    <property type="component" value="Unassembled WGS sequence"/>
</dbReference>
<evidence type="ECO:0000313" key="2">
    <source>
        <dbReference type="Proteomes" id="UP000828390"/>
    </source>
</evidence>
<organism evidence="1 2">
    <name type="scientific">Dreissena polymorpha</name>
    <name type="common">Zebra mussel</name>
    <name type="synonym">Mytilus polymorpha</name>
    <dbReference type="NCBI Taxonomy" id="45954"/>
    <lineage>
        <taxon>Eukaryota</taxon>
        <taxon>Metazoa</taxon>
        <taxon>Spiralia</taxon>
        <taxon>Lophotrochozoa</taxon>
        <taxon>Mollusca</taxon>
        <taxon>Bivalvia</taxon>
        <taxon>Autobranchia</taxon>
        <taxon>Heteroconchia</taxon>
        <taxon>Euheterodonta</taxon>
        <taxon>Imparidentia</taxon>
        <taxon>Neoheterodontei</taxon>
        <taxon>Myida</taxon>
        <taxon>Dreissenoidea</taxon>
        <taxon>Dreissenidae</taxon>
        <taxon>Dreissena</taxon>
    </lineage>
</organism>
<comment type="caution">
    <text evidence="1">The sequence shown here is derived from an EMBL/GenBank/DDBJ whole genome shotgun (WGS) entry which is preliminary data.</text>
</comment>
<keyword evidence="2" id="KW-1185">Reference proteome</keyword>
<reference evidence="1" key="1">
    <citation type="journal article" date="2019" name="bioRxiv">
        <title>The Genome of the Zebra Mussel, Dreissena polymorpha: A Resource for Invasive Species Research.</title>
        <authorList>
            <person name="McCartney M.A."/>
            <person name="Auch B."/>
            <person name="Kono T."/>
            <person name="Mallez S."/>
            <person name="Zhang Y."/>
            <person name="Obille A."/>
            <person name="Becker A."/>
            <person name="Abrahante J.E."/>
            <person name="Garbe J."/>
            <person name="Badalamenti J.P."/>
            <person name="Herman A."/>
            <person name="Mangelson H."/>
            <person name="Liachko I."/>
            <person name="Sullivan S."/>
            <person name="Sone E.D."/>
            <person name="Koren S."/>
            <person name="Silverstein K.A.T."/>
            <person name="Beckman K.B."/>
            <person name="Gohl D.M."/>
        </authorList>
    </citation>
    <scope>NUCLEOTIDE SEQUENCE</scope>
    <source>
        <strain evidence="1">Duluth1</strain>
        <tissue evidence="1">Whole animal</tissue>
    </source>
</reference>
<proteinExistence type="predicted"/>
<protein>
    <submittedName>
        <fullName evidence="1">Uncharacterized protein</fullName>
    </submittedName>
</protein>
<accession>A0A9D4JG77</accession>
<dbReference type="AlphaFoldDB" id="A0A9D4JG77"/>
<dbReference type="EMBL" id="JAIWYP010000006">
    <property type="protein sequence ID" value="KAH3810710.1"/>
    <property type="molecule type" value="Genomic_DNA"/>
</dbReference>
<sequence length="483" mass="55817">MSFKLKSLQKNVLGSNIQTQRTGYHGSNGIRRALQRLSFRGKPQEYKQEEAVKEVRQKRLSVSELLLRSTNLSMADNLFPRIDPTKYRSVQRSEDVVSSTDSMDIEEVVVSYLNNSFTPAQRPVVTGSNLTLPTEQNGPPRFVVRDEYPSRSQTNLLTPKQHEVYPTYRYSNSATSSPSITLNKTREPHVYGKRRSEANLYLIRDEALTRKAKSQNLYQANNINCQQDLSRREFFLNHFMIDTKVHSSRETHKNEQCTSSTETKRKIRFESLAKSRSAPHLYNIYPSKDKTVRGEFLGQTPPPLLKFDTDEDKKNNDMHDDYIFTEEIEVDESLNIREHVSASFKYMETAVSKSAGSTDIMFGCHLQYTEVSNHLLVFVEKRGQFLYEQLKPKRANLYAHITLLPGHNKEKRVKVVSGANTRDKHCARFQGFSRSDLSRMKLGVQLYRHRGLFRKPEPLTEFIVPLLEIDLGRKQTAWFAYTA</sequence>
<name>A0A9D4JG77_DREPO</name>
<evidence type="ECO:0000313" key="1">
    <source>
        <dbReference type="EMBL" id="KAH3810710.1"/>
    </source>
</evidence>